<organism evidence="2 3">
    <name type="scientific">Ancylostoma duodenale</name>
    <dbReference type="NCBI Taxonomy" id="51022"/>
    <lineage>
        <taxon>Eukaryota</taxon>
        <taxon>Metazoa</taxon>
        <taxon>Ecdysozoa</taxon>
        <taxon>Nematoda</taxon>
        <taxon>Chromadorea</taxon>
        <taxon>Rhabditida</taxon>
        <taxon>Rhabditina</taxon>
        <taxon>Rhabditomorpha</taxon>
        <taxon>Strongyloidea</taxon>
        <taxon>Ancylostomatidae</taxon>
        <taxon>Ancylostomatinae</taxon>
        <taxon>Ancylostoma</taxon>
    </lineage>
</organism>
<feature type="non-terminal residue" evidence="2">
    <location>
        <position position="125"/>
    </location>
</feature>
<feature type="compositionally biased region" description="Basic and acidic residues" evidence="1">
    <location>
        <begin position="41"/>
        <end position="62"/>
    </location>
</feature>
<dbReference type="AlphaFoldDB" id="A0A0C2FD19"/>
<sequence>MESQARHQLGSLHFISRLLGRCGCRQHRRGVRSACSASPRQRKESRGFKNHQEALVLRDPRADMPAWSSESRRKLPANVRARKTLQRSDKRRPQGETSSSVRRGRRGTEKHPQHPPRLSQPQGQD</sequence>
<keyword evidence="3" id="KW-1185">Reference proteome</keyword>
<evidence type="ECO:0000313" key="3">
    <source>
        <dbReference type="Proteomes" id="UP000054047"/>
    </source>
</evidence>
<name>A0A0C2FD19_9BILA</name>
<dbReference type="EMBL" id="KN776543">
    <property type="protein sequence ID" value="KIH44629.1"/>
    <property type="molecule type" value="Genomic_DNA"/>
</dbReference>
<evidence type="ECO:0000313" key="2">
    <source>
        <dbReference type="EMBL" id="KIH44629.1"/>
    </source>
</evidence>
<feature type="region of interest" description="Disordered" evidence="1">
    <location>
        <begin position="29"/>
        <end position="125"/>
    </location>
</feature>
<proteinExistence type="predicted"/>
<reference evidence="2 3" key="1">
    <citation type="submission" date="2013-12" db="EMBL/GenBank/DDBJ databases">
        <title>Draft genome of the parsitic nematode Ancylostoma duodenale.</title>
        <authorList>
            <person name="Mitreva M."/>
        </authorList>
    </citation>
    <scope>NUCLEOTIDE SEQUENCE [LARGE SCALE GENOMIC DNA]</scope>
    <source>
        <strain evidence="2 3">Zhejiang</strain>
    </source>
</reference>
<gene>
    <name evidence="2" type="ORF">ANCDUO_25345</name>
</gene>
<dbReference type="OrthoDB" id="5897646at2759"/>
<protein>
    <submittedName>
        <fullName evidence="2">Uncharacterized protein</fullName>
    </submittedName>
</protein>
<dbReference type="Proteomes" id="UP000054047">
    <property type="component" value="Unassembled WGS sequence"/>
</dbReference>
<accession>A0A0C2FD19</accession>
<evidence type="ECO:0000256" key="1">
    <source>
        <dbReference type="SAM" id="MobiDB-lite"/>
    </source>
</evidence>